<dbReference type="EMBL" id="MCGO01000013">
    <property type="protein sequence ID" value="ORY47631.1"/>
    <property type="molecule type" value="Genomic_DNA"/>
</dbReference>
<organism evidence="1 2">
    <name type="scientific">Rhizoclosmatium globosum</name>
    <dbReference type="NCBI Taxonomy" id="329046"/>
    <lineage>
        <taxon>Eukaryota</taxon>
        <taxon>Fungi</taxon>
        <taxon>Fungi incertae sedis</taxon>
        <taxon>Chytridiomycota</taxon>
        <taxon>Chytridiomycota incertae sedis</taxon>
        <taxon>Chytridiomycetes</taxon>
        <taxon>Chytridiales</taxon>
        <taxon>Chytriomycetaceae</taxon>
        <taxon>Rhizoclosmatium</taxon>
    </lineage>
</organism>
<sequence>MSASPDQAISPRGDYIPVAAWGHADFNGFDWKCVDNIGGAADCFNNCFWDPRNNNRNAARFFTYNGNDRKCCCKIPAQSPAGSNSILLVQGWGEMVGYDFPNKFDVYSEQTSFESCRSNVNYGVNVYRKDINGGTCFYKTPDDVPGRPDVITGYGKF</sequence>
<reference evidence="1 2" key="1">
    <citation type="submission" date="2016-07" db="EMBL/GenBank/DDBJ databases">
        <title>Pervasive Adenine N6-methylation of Active Genes in Fungi.</title>
        <authorList>
            <consortium name="DOE Joint Genome Institute"/>
            <person name="Mondo S.J."/>
            <person name="Dannebaum R.O."/>
            <person name="Kuo R.C."/>
            <person name="Labutti K."/>
            <person name="Haridas S."/>
            <person name="Kuo A."/>
            <person name="Salamov A."/>
            <person name="Ahrendt S.R."/>
            <person name="Lipzen A."/>
            <person name="Sullivan W."/>
            <person name="Andreopoulos W.B."/>
            <person name="Clum A."/>
            <person name="Lindquist E."/>
            <person name="Daum C."/>
            <person name="Ramamoorthy G.K."/>
            <person name="Gryganskyi A."/>
            <person name="Culley D."/>
            <person name="Magnuson J.K."/>
            <person name="James T.Y."/>
            <person name="O'Malley M.A."/>
            <person name="Stajich J.E."/>
            <person name="Spatafora J.W."/>
            <person name="Visel A."/>
            <person name="Grigoriev I.V."/>
        </authorList>
    </citation>
    <scope>NUCLEOTIDE SEQUENCE [LARGE SCALE GENOMIC DNA]</scope>
    <source>
        <strain evidence="1 2">JEL800</strain>
    </source>
</reference>
<evidence type="ECO:0000313" key="1">
    <source>
        <dbReference type="EMBL" id="ORY47631.1"/>
    </source>
</evidence>
<evidence type="ECO:0000313" key="2">
    <source>
        <dbReference type="Proteomes" id="UP000193642"/>
    </source>
</evidence>
<gene>
    <name evidence="1" type="ORF">BCR33DRAFT_714733</name>
</gene>
<keyword evidence="2" id="KW-1185">Reference proteome</keyword>
<dbReference type="Proteomes" id="UP000193642">
    <property type="component" value="Unassembled WGS sequence"/>
</dbReference>
<protein>
    <submittedName>
        <fullName evidence="1">Uncharacterized protein</fullName>
    </submittedName>
</protein>
<proteinExistence type="predicted"/>
<comment type="caution">
    <text evidence="1">The sequence shown here is derived from an EMBL/GenBank/DDBJ whole genome shotgun (WGS) entry which is preliminary data.</text>
</comment>
<accession>A0A1Y2CKS7</accession>
<dbReference type="AlphaFoldDB" id="A0A1Y2CKS7"/>
<name>A0A1Y2CKS7_9FUNG</name>